<protein>
    <submittedName>
        <fullName evidence="4">TetR/AcrR family transcriptional regulator</fullName>
    </submittedName>
</protein>
<dbReference type="InterPro" id="IPR023772">
    <property type="entry name" value="DNA-bd_HTH_TetR-type_CS"/>
</dbReference>
<dbReference type="AlphaFoldDB" id="A0A974GW09"/>
<evidence type="ECO:0000313" key="5">
    <source>
        <dbReference type="Proteomes" id="UP000611629"/>
    </source>
</evidence>
<dbReference type="PANTHER" id="PTHR43479">
    <property type="entry name" value="ACREF/ENVCD OPERON REPRESSOR-RELATED"/>
    <property type="match status" value="1"/>
</dbReference>
<dbReference type="Gene3D" id="1.10.357.10">
    <property type="entry name" value="Tetracycline Repressor, domain 2"/>
    <property type="match status" value="1"/>
</dbReference>
<sequence>MKRQIVVREHDNATIEAIRTAVDKMVEEIGFDSMTVRDICTEVGITVGTFYHYFSSKNDLLLDRYIRYVSFFENYYEKELRGINEIDALKLIVKKQLEYGNNRVFEIYKRYYQIMIDESDRWSGFRVNTVPMMIENIIKNGQEKGTIANDFSAYEIRSLILSIMSGLPIQYFSGDKSVLSDPGIIRVVESCIESFALKPVQ</sequence>
<evidence type="ECO:0000259" key="3">
    <source>
        <dbReference type="PROSITE" id="PS50977"/>
    </source>
</evidence>
<dbReference type="PROSITE" id="PS50977">
    <property type="entry name" value="HTH_TETR_2"/>
    <property type="match status" value="1"/>
</dbReference>
<dbReference type="SUPFAM" id="SSF48498">
    <property type="entry name" value="Tetracyclin repressor-like, C-terminal domain"/>
    <property type="match status" value="1"/>
</dbReference>
<dbReference type="EMBL" id="JACBNQ010000005">
    <property type="protein sequence ID" value="NYB73943.1"/>
    <property type="molecule type" value="Genomic_DNA"/>
</dbReference>
<dbReference type="PANTHER" id="PTHR43479:SF11">
    <property type="entry name" value="ACREF_ENVCD OPERON REPRESSOR-RELATED"/>
    <property type="match status" value="1"/>
</dbReference>
<dbReference type="PROSITE" id="PS01081">
    <property type="entry name" value="HTH_TETR_1"/>
    <property type="match status" value="1"/>
</dbReference>
<dbReference type="Proteomes" id="UP000611629">
    <property type="component" value="Unassembled WGS sequence"/>
</dbReference>
<dbReference type="InterPro" id="IPR050624">
    <property type="entry name" value="HTH-type_Tx_Regulator"/>
</dbReference>
<dbReference type="InterPro" id="IPR009057">
    <property type="entry name" value="Homeodomain-like_sf"/>
</dbReference>
<keyword evidence="5" id="KW-1185">Reference proteome</keyword>
<reference evidence="4" key="1">
    <citation type="submission" date="2020-07" db="EMBL/GenBank/DDBJ databases">
        <title>Genomic analysis of a strain of Sedimentibacter Hydroxybenzoicus DSM7310.</title>
        <authorList>
            <person name="Ma S."/>
        </authorList>
    </citation>
    <scope>NUCLEOTIDE SEQUENCE</scope>
    <source>
        <strain evidence="4">DSM 7310</strain>
    </source>
</reference>
<dbReference type="SUPFAM" id="SSF46689">
    <property type="entry name" value="Homeodomain-like"/>
    <property type="match status" value="1"/>
</dbReference>
<dbReference type="PRINTS" id="PR00455">
    <property type="entry name" value="HTHTETR"/>
</dbReference>
<proteinExistence type="predicted"/>
<feature type="DNA-binding region" description="H-T-H motif" evidence="2">
    <location>
        <begin position="35"/>
        <end position="54"/>
    </location>
</feature>
<name>A0A974GW09_SEDHY</name>
<gene>
    <name evidence="4" type="ORF">HZF24_07290</name>
</gene>
<dbReference type="InterPro" id="IPR001647">
    <property type="entry name" value="HTH_TetR"/>
</dbReference>
<evidence type="ECO:0000313" key="4">
    <source>
        <dbReference type="EMBL" id="NYB73943.1"/>
    </source>
</evidence>
<dbReference type="InterPro" id="IPR036271">
    <property type="entry name" value="Tet_transcr_reg_TetR-rel_C_sf"/>
</dbReference>
<organism evidence="4 5">
    <name type="scientific">Sedimentibacter hydroxybenzoicus DSM 7310</name>
    <dbReference type="NCBI Taxonomy" id="1123245"/>
    <lineage>
        <taxon>Bacteria</taxon>
        <taxon>Bacillati</taxon>
        <taxon>Bacillota</taxon>
        <taxon>Tissierellia</taxon>
        <taxon>Sedimentibacter</taxon>
    </lineage>
</organism>
<keyword evidence="1 2" id="KW-0238">DNA-binding</keyword>
<comment type="caution">
    <text evidence="4">The sequence shown here is derived from an EMBL/GenBank/DDBJ whole genome shotgun (WGS) entry which is preliminary data.</text>
</comment>
<feature type="domain" description="HTH tetR-type" evidence="3">
    <location>
        <begin position="12"/>
        <end position="72"/>
    </location>
</feature>
<evidence type="ECO:0000256" key="1">
    <source>
        <dbReference type="ARBA" id="ARBA00023125"/>
    </source>
</evidence>
<dbReference type="Pfam" id="PF00440">
    <property type="entry name" value="TetR_N"/>
    <property type="match status" value="1"/>
</dbReference>
<accession>A0A974GW09</accession>
<dbReference type="RefSeq" id="WP_179237633.1">
    <property type="nucleotide sequence ID" value="NZ_JACBNQ010000005.1"/>
</dbReference>
<dbReference type="GO" id="GO:0003677">
    <property type="term" value="F:DNA binding"/>
    <property type="evidence" value="ECO:0007669"/>
    <property type="project" value="UniProtKB-UniRule"/>
</dbReference>
<evidence type="ECO:0000256" key="2">
    <source>
        <dbReference type="PROSITE-ProRule" id="PRU00335"/>
    </source>
</evidence>